<accession>A0ABP1YDV3</accession>
<dbReference type="InterPro" id="IPR050180">
    <property type="entry name" value="RNR_Ribonuclease"/>
</dbReference>
<evidence type="ECO:0000313" key="13">
    <source>
        <dbReference type="Proteomes" id="UP000040578"/>
    </source>
</evidence>
<evidence type="ECO:0000259" key="11">
    <source>
        <dbReference type="SMART" id="SM00955"/>
    </source>
</evidence>
<dbReference type="NCBIfam" id="TIGR00358">
    <property type="entry name" value="3_prime_RNase"/>
    <property type="match status" value="1"/>
</dbReference>
<evidence type="ECO:0000256" key="8">
    <source>
        <dbReference type="ARBA" id="ARBA00022884"/>
    </source>
</evidence>
<dbReference type="Pfam" id="PF08206">
    <property type="entry name" value="OB_RNB"/>
    <property type="match status" value="1"/>
</dbReference>
<name>A0ABP1YDV3_9GAMM</name>
<keyword evidence="13" id="KW-1185">Reference proteome</keyword>
<dbReference type="HAMAP" id="MF_01036">
    <property type="entry name" value="RNase_II"/>
    <property type="match status" value="1"/>
</dbReference>
<protein>
    <recommendedName>
        <fullName evidence="9">Exoribonuclease 2</fullName>
        <ecNumber evidence="9">3.1.13.1</ecNumber>
    </recommendedName>
    <alternativeName>
        <fullName evidence="9">Exoribonuclease II</fullName>
        <shortName evidence="9">RNase II</shortName>
        <shortName evidence="9">Ribonuclease II</shortName>
    </alternativeName>
</protein>
<dbReference type="EC" id="3.1.13.1" evidence="9"/>
<dbReference type="InterPro" id="IPR013223">
    <property type="entry name" value="RNase_B_OB_dom"/>
</dbReference>
<feature type="domain" description="RNB" evidence="11">
    <location>
        <begin position="214"/>
        <end position="542"/>
    </location>
</feature>
<sequence length="669" mass="75754">MPDAADSRKTVSRESLDSLHHSLDDMFQDNPLLAQLKQQLHTQTPRVEGVVKGTEKGFGFLEVDGQKSYFIPPPYMKKVMHGDRIIATLHTEKDREIAEPESLVEPFLSRFVGKVQRKDDRLSIIPDHPLLRDAIQCRPVRELTHDFQNGDWAVAEMRRHPLKGDRAFNADLTAFITHADDHFVPWWVTLSRHNLEREAPAMVVAELKQDGFEREDLTALNFVTIDSASTEDMDDALHVADKGDGSLLLTIAIADPTSYVDENSELDLIARKRAFTNYLPGFNIPMLPRDLSDNLCSLRPNERRPVLVCRVTIAEDGTLGDDISFSVAWVESKAKLVYDEVSDWLENQGDWQPQNAEIAEQIKLLQRVCNARNAWRQKNALVFKDRPDYRFLLGEKGEVLDIIVEQRRIANRIVEECMITANVCAAIVLRENLGFGIYNVHTGFDPALVEQAATVLKANEVDADPQALLTLPGFCELRRHLDSLPTQFLDSRIRRFQTFAEISIEPGPHFGLGLEAYATWTSPIRKYGDMVNHRLLKAVITGQQAEKPQEEITVQLAERRRLNRMAERDVGDWLYARYLQPSAGTDTRFPAEIIDVTRGGLRIRLLDNGAVAFIPAPFIHAVRDEMVCSQETGTVQINGEVVYRQSDKIEVVIAEVRMETRNVIARPAA</sequence>
<evidence type="ECO:0000256" key="1">
    <source>
        <dbReference type="ARBA" id="ARBA00001849"/>
    </source>
</evidence>
<dbReference type="PANTHER" id="PTHR23355:SF37">
    <property type="entry name" value="EXORIBONUCLEASE 2"/>
    <property type="match status" value="1"/>
</dbReference>
<evidence type="ECO:0000256" key="7">
    <source>
        <dbReference type="ARBA" id="ARBA00022839"/>
    </source>
</evidence>
<keyword evidence="8 9" id="KW-0694">RNA-binding</keyword>
<evidence type="ECO:0000313" key="12">
    <source>
        <dbReference type="EMBL" id="CNE58428.1"/>
    </source>
</evidence>
<dbReference type="Gene3D" id="2.40.50.640">
    <property type="match status" value="1"/>
</dbReference>
<evidence type="ECO:0000256" key="4">
    <source>
        <dbReference type="ARBA" id="ARBA00022490"/>
    </source>
</evidence>
<feature type="domain" description="Cold-shock" evidence="10">
    <location>
        <begin position="48"/>
        <end position="104"/>
    </location>
</feature>
<evidence type="ECO:0000256" key="6">
    <source>
        <dbReference type="ARBA" id="ARBA00022801"/>
    </source>
</evidence>
<dbReference type="Pfam" id="PF00773">
    <property type="entry name" value="RNB"/>
    <property type="match status" value="1"/>
</dbReference>
<evidence type="ECO:0000256" key="5">
    <source>
        <dbReference type="ARBA" id="ARBA00022722"/>
    </source>
</evidence>
<proteinExistence type="inferred from homology"/>
<dbReference type="InterPro" id="IPR022966">
    <property type="entry name" value="RNase_II/R_CS"/>
</dbReference>
<dbReference type="InterPro" id="IPR011804">
    <property type="entry name" value="RNase_II"/>
</dbReference>
<comment type="subcellular location">
    <subcellularLocation>
        <location evidence="2 9">Cytoplasm</location>
    </subcellularLocation>
</comment>
<comment type="similarity">
    <text evidence="3 9">Belongs to the RNR ribonuclease family. RNase II subfamily.</text>
</comment>
<dbReference type="PANTHER" id="PTHR23355">
    <property type="entry name" value="RIBONUCLEASE"/>
    <property type="match status" value="1"/>
</dbReference>
<dbReference type="NCBIfam" id="TIGR02062">
    <property type="entry name" value="RNase_B"/>
    <property type="match status" value="1"/>
</dbReference>
<dbReference type="SUPFAM" id="SSF50249">
    <property type="entry name" value="Nucleic acid-binding proteins"/>
    <property type="match status" value="4"/>
</dbReference>
<dbReference type="Proteomes" id="UP000040578">
    <property type="component" value="Unassembled WGS sequence"/>
</dbReference>
<comment type="caution">
    <text evidence="12">The sequence shown here is derived from an EMBL/GenBank/DDBJ whole genome shotgun (WGS) entry which is preliminary data.</text>
</comment>
<keyword evidence="7 9" id="KW-0269">Exonuclease</keyword>
<keyword evidence="6 9" id="KW-0378">Hydrolase</keyword>
<dbReference type="InterPro" id="IPR012340">
    <property type="entry name" value="NA-bd_OB-fold"/>
</dbReference>
<organism evidence="12 13">
    <name type="scientific">Yersinia nurmii</name>
    <dbReference type="NCBI Taxonomy" id="685706"/>
    <lineage>
        <taxon>Bacteria</taxon>
        <taxon>Pseudomonadati</taxon>
        <taxon>Pseudomonadota</taxon>
        <taxon>Gammaproteobacteria</taxon>
        <taxon>Enterobacterales</taxon>
        <taxon>Yersiniaceae</taxon>
        <taxon>Yersinia</taxon>
    </lineage>
</organism>
<evidence type="ECO:0000256" key="9">
    <source>
        <dbReference type="HAMAP-Rule" id="MF_01036"/>
    </source>
</evidence>
<dbReference type="NCBIfam" id="NF003455">
    <property type="entry name" value="PRK05054.1"/>
    <property type="match status" value="1"/>
</dbReference>
<dbReference type="SMART" id="SM00955">
    <property type="entry name" value="RNB"/>
    <property type="match status" value="1"/>
</dbReference>
<reference evidence="12 13" key="1">
    <citation type="submission" date="2015-03" db="EMBL/GenBank/DDBJ databases">
        <authorList>
            <consortium name="Pathogen Informatics"/>
            <person name="Murphy D."/>
        </authorList>
    </citation>
    <scope>NUCLEOTIDE SEQUENCE [LARGE SCALE GENOMIC DNA]</scope>
    <source>
        <strain evidence="13">type strain: CIP110231</strain>
    </source>
</reference>
<dbReference type="InterPro" id="IPR011129">
    <property type="entry name" value="CSD"/>
</dbReference>
<dbReference type="InterPro" id="IPR001900">
    <property type="entry name" value="RNase_II/R"/>
</dbReference>
<keyword evidence="5 9" id="KW-0540">Nuclease</keyword>
<dbReference type="SMART" id="SM00357">
    <property type="entry name" value="CSP"/>
    <property type="match status" value="1"/>
</dbReference>
<keyword evidence="4 9" id="KW-0963">Cytoplasm</keyword>
<evidence type="ECO:0000259" key="10">
    <source>
        <dbReference type="SMART" id="SM00357"/>
    </source>
</evidence>
<dbReference type="InterPro" id="IPR004476">
    <property type="entry name" value="RNase_II/RNase_R"/>
</dbReference>
<comment type="function">
    <text evidence="9">Involved in mRNA degradation. Hydrolyzes single-stranded polyribonucleotides processively in the 3' to 5' direction.</text>
</comment>
<comment type="catalytic activity">
    <reaction evidence="1 9">
        <text>Exonucleolytic cleavage in the 3'- to 5'-direction to yield nucleoside 5'-phosphates.</text>
        <dbReference type="EC" id="3.1.13.1"/>
    </reaction>
</comment>
<dbReference type="Gene3D" id="2.40.50.140">
    <property type="entry name" value="Nucleic acid-binding proteins"/>
    <property type="match status" value="2"/>
</dbReference>
<dbReference type="GO" id="GO:0008859">
    <property type="term" value="F:exoribonuclease II activity"/>
    <property type="evidence" value="ECO:0007669"/>
    <property type="project" value="UniProtKB-EC"/>
</dbReference>
<dbReference type="Pfam" id="PF00575">
    <property type="entry name" value="S1"/>
    <property type="match status" value="1"/>
</dbReference>
<dbReference type="EMBL" id="CPYD01000006">
    <property type="protein sequence ID" value="CNE58428.1"/>
    <property type="molecule type" value="Genomic_DNA"/>
</dbReference>
<dbReference type="InterPro" id="IPR003029">
    <property type="entry name" value="S1_domain"/>
</dbReference>
<dbReference type="PROSITE" id="PS01175">
    <property type="entry name" value="RIBONUCLEASE_II"/>
    <property type="match status" value="1"/>
</dbReference>
<gene>
    <name evidence="9 12" type="primary">rnb</name>
    <name evidence="12" type="ORF">ERS137967_01968</name>
</gene>
<evidence type="ECO:0000256" key="2">
    <source>
        <dbReference type="ARBA" id="ARBA00004496"/>
    </source>
</evidence>
<evidence type="ECO:0000256" key="3">
    <source>
        <dbReference type="ARBA" id="ARBA00009925"/>
    </source>
</evidence>